<accession>A0A074VJX2</accession>
<sequence length="174" mass="20454">MANMWPKDDMVVVSVEEIANYHAMPAPPPAFLPNGPIAAILRQWDPNALRAFLDCETYSSFHFDVCDTSHDGKTWRTHSIWRLERNVRFGTSDQNQVWHVDCRYGMLDRRPWIPLAAGSLELGRGSTTAWVELLARGWVMDRMRERNWRRRDNRFFRFLLNGLEVNPTWLYQSS</sequence>
<evidence type="ECO:0000313" key="1">
    <source>
        <dbReference type="EMBL" id="KEQ57927.1"/>
    </source>
</evidence>
<dbReference type="Proteomes" id="UP000030672">
    <property type="component" value="Unassembled WGS sequence"/>
</dbReference>
<dbReference type="STRING" id="1043003.A0A074VJX2"/>
<dbReference type="HOGENOM" id="CLU_1539714_0_0_1"/>
<organism evidence="1 2">
    <name type="scientific">Aureobasidium melanogenum (strain CBS 110374)</name>
    <name type="common">Aureobasidium pullulans var. melanogenum</name>
    <dbReference type="NCBI Taxonomy" id="1043003"/>
    <lineage>
        <taxon>Eukaryota</taxon>
        <taxon>Fungi</taxon>
        <taxon>Dikarya</taxon>
        <taxon>Ascomycota</taxon>
        <taxon>Pezizomycotina</taxon>
        <taxon>Dothideomycetes</taxon>
        <taxon>Dothideomycetidae</taxon>
        <taxon>Dothideales</taxon>
        <taxon>Saccotheciaceae</taxon>
        <taxon>Aureobasidium</taxon>
    </lineage>
</organism>
<name>A0A074VJX2_AURM1</name>
<dbReference type="EMBL" id="KL584864">
    <property type="protein sequence ID" value="KEQ57927.1"/>
    <property type="molecule type" value="Genomic_DNA"/>
</dbReference>
<evidence type="ECO:0000313" key="2">
    <source>
        <dbReference type="Proteomes" id="UP000030672"/>
    </source>
</evidence>
<reference evidence="1 2" key="1">
    <citation type="journal article" date="2014" name="BMC Genomics">
        <title>Genome sequencing of four Aureobasidium pullulans varieties: biotechnological potential, stress tolerance, and description of new species.</title>
        <authorList>
            <person name="Gostin Ar C."/>
            <person name="Ohm R.A."/>
            <person name="Kogej T."/>
            <person name="Sonjak S."/>
            <person name="Turk M."/>
            <person name="Zajc J."/>
            <person name="Zalar P."/>
            <person name="Grube M."/>
            <person name="Sun H."/>
            <person name="Han J."/>
            <person name="Sharma A."/>
            <person name="Chiniquy J."/>
            <person name="Ngan C.Y."/>
            <person name="Lipzen A."/>
            <person name="Barry K."/>
            <person name="Grigoriev I.V."/>
            <person name="Gunde-Cimerman N."/>
        </authorList>
    </citation>
    <scope>NUCLEOTIDE SEQUENCE [LARGE SCALE GENOMIC DNA]</scope>
    <source>
        <strain evidence="1 2">CBS 110374</strain>
    </source>
</reference>
<dbReference type="GeneID" id="63922329"/>
<gene>
    <name evidence="1" type="ORF">M437DRAFT_89044</name>
</gene>
<dbReference type="AlphaFoldDB" id="A0A074VJX2"/>
<dbReference type="RefSeq" id="XP_040874951.1">
    <property type="nucleotide sequence ID" value="XM_041028956.1"/>
</dbReference>
<proteinExistence type="predicted"/>
<keyword evidence="2" id="KW-1185">Reference proteome</keyword>
<protein>
    <submittedName>
        <fullName evidence="1">Uncharacterized protein</fullName>
    </submittedName>
</protein>